<name>A0A514DAL8_9VIRU</name>
<evidence type="ECO:0000256" key="2">
    <source>
        <dbReference type="ARBA" id="ARBA00022484"/>
    </source>
</evidence>
<evidence type="ECO:0000256" key="7">
    <source>
        <dbReference type="ARBA" id="ARBA00030248"/>
    </source>
</evidence>
<evidence type="ECO:0000256" key="9">
    <source>
        <dbReference type="PIRSR" id="PIRSR605093-1"/>
    </source>
</evidence>
<dbReference type="GO" id="GO:0003968">
    <property type="term" value="F:RNA-directed RNA polymerase activity"/>
    <property type="evidence" value="ECO:0007669"/>
    <property type="project" value="UniProtKB-KW"/>
</dbReference>
<comment type="cofactor">
    <cofactor evidence="9">
        <name>Mg(2+)</name>
        <dbReference type="ChEBI" id="CHEBI:18420"/>
    </cofactor>
    <text evidence="9">Binds 2 Mg(2+) per subunit.</text>
</comment>
<feature type="binding site" evidence="9">
    <location>
        <position position="443"/>
    </location>
    <ligand>
        <name>Mg(2+)</name>
        <dbReference type="ChEBI" id="CHEBI:18420"/>
        <label>2</label>
    </ligand>
</feature>
<evidence type="ECO:0000256" key="6">
    <source>
        <dbReference type="ARBA" id="ARBA00022953"/>
    </source>
</evidence>
<comment type="catalytic activity">
    <reaction evidence="8">
        <text>RNA(n) + a ribonucleoside 5'-triphosphate = RNA(n+1) + diphosphate</text>
        <dbReference type="Rhea" id="RHEA:21248"/>
        <dbReference type="Rhea" id="RHEA-COMP:14527"/>
        <dbReference type="Rhea" id="RHEA-COMP:17342"/>
        <dbReference type="ChEBI" id="CHEBI:33019"/>
        <dbReference type="ChEBI" id="CHEBI:61557"/>
        <dbReference type="ChEBI" id="CHEBI:140395"/>
        <dbReference type="EC" id="2.7.7.48"/>
    </reaction>
</comment>
<evidence type="ECO:0000256" key="4">
    <source>
        <dbReference type="ARBA" id="ARBA00022695"/>
    </source>
</evidence>
<evidence type="ECO:0000259" key="10">
    <source>
        <dbReference type="PROSITE" id="PS50522"/>
    </source>
</evidence>
<dbReference type="Pfam" id="PF03431">
    <property type="entry name" value="RNA_replicase_B"/>
    <property type="match status" value="1"/>
</dbReference>
<reference evidence="11" key="1">
    <citation type="submission" date="2019-05" db="EMBL/GenBank/DDBJ databases">
        <title>Metatranscriptomic reconstruction reveals RNA viruses with the potential to shape carbon cycling in soil.</title>
        <authorList>
            <person name="Starr E.P."/>
            <person name="Nuccio E."/>
            <person name="Pett-Ridge J."/>
            <person name="Banfield J.F."/>
            <person name="Firestone M.K."/>
        </authorList>
    </citation>
    <scope>NUCLEOTIDE SEQUENCE</scope>
    <source>
        <strain evidence="11">H3_Bulk_41_scaffold_324</strain>
    </source>
</reference>
<proteinExistence type="predicted"/>
<feature type="domain" description="RdRp catalytic" evidence="10">
    <location>
        <begin position="330"/>
        <end position="475"/>
    </location>
</feature>
<keyword evidence="4" id="KW-0548">Nucleotidyltransferase</keyword>
<dbReference type="PROSITE" id="PS50522">
    <property type="entry name" value="RDRP_PHAGE"/>
    <property type="match status" value="1"/>
</dbReference>
<organism evidence="11">
    <name type="scientific">Leviviridae sp</name>
    <dbReference type="NCBI Taxonomy" id="2027243"/>
    <lineage>
        <taxon>Viruses</taxon>
        <taxon>Riboviria</taxon>
        <taxon>Orthornavirae</taxon>
        <taxon>Lenarviricota</taxon>
        <taxon>Leviviricetes</taxon>
        <taxon>Norzivirales</taxon>
        <taxon>Fiersviridae</taxon>
    </lineage>
</organism>
<keyword evidence="2 11" id="KW-0696">RNA-directed RNA polymerase</keyword>
<keyword evidence="9" id="KW-0479">Metal-binding</keyword>
<feature type="binding site" evidence="9">
    <location>
        <position position="345"/>
    </location>
    <ligand>
        <name>Mg(2+)</name>
        <dbReference type="ChEBI" id="CHEBI:18420"/>
        <label>2</label>
    </ligand>
</feature>
<feature type="binding site" evidence="9">
    <location>
        <position position="444"/>
    </location>
    <ligand>
        <name>Mg(2+)</name>
        <dbReference type="ChEBI" id="CHEBI:18420"/>
        <label>2</label>
    </ligand>
</feature>
<accession>A0A514DAL8</accession>
<dbReference type="EMBL" id="MN035694">
    <property type="protein sequence ID" value="QDH90663.1"/>
    <property type="molecule type" value="Genomic_RNA"/>
</dbReference>
<dbReference type="GO" id="GO:0046872">
    <property type="term" value="F:metal ion binding"/>
    <property type="evidence" value="ECO:0007669"/>
    <property type="project" value="UniProtKB-KW"/>
</dbReference>
<protein>
    <recommendedName>
        <fullName evidence="1">RNA-directed RNA polymerase</fullName>
        <ecNumber evidence="1">2.7.7.48</ecNumber>
    </recommendedName>
    <alternativeName>
        <fullName evidence="7">RNA replicase beta chain</fullName>
    </alternativeName>
</protein>
<keyword evidence="5" id="KW-0547">Nucleotide-binding</keyword>
<sequence length="669" mass="74303">MSLDDRARDVFTTYKGGTLKSLTSLWSCAANELAARCCTSATRDIKTVASRFEHEGLSFLAITLADLGKATEKWLDQGFVVPSDAPAFRPRRLTSLPAFLSGFYGRVFDPCSGVLLDSPDIEAVYALRQLTLMFSKIALPQDDPSGPSTRVVNPRRERLAMNGYVQCEQDVRRSDELLDEAYMADFKRVSALLFGKLFEKVDRDVYWTRLHPKHGPGAVADRLTSNGKYNLRTWTARLQRLMPAESFLIPNSSFIGELDDELNVLEPGAEMPVRVITVPKTLKSPRIIAIEPACMQYVQQSILACILSAVKEDSFLSRVIGFDDQEPNRLMARRGSLSGDLATLDLSEASDRVSYQHVRAMLEDYPHLLGAVDSCRSRKADVPGHGVIRLAKYASMGSALCFPFEAMVFLTVIALGIERELSTPLSRNAFIKRFSERVRVFGDDLIVPRDYVLSVVLELQAFGHVVNESKSFWTGRFRESCGREYYDGQDVSIVKVRSVLPTQRQDANGVISAVALRNQAYWAGLWKTAAWLDVYLGKMLKHYPNVAPTSPLLGRESALGYQFQRLHPEYHSPLTKGYYVVAKAPSDPLDGPGALLKCLLRHPVAGFGLRPSPAATSGSDIVAANYDEEHLERSGRPEHVSIKLGWRSPFYEGAAGLARRGTIEVSQPP</sequence>
<dbReference type="InterPro" id="IPR005093">
    <property type="entry name" value="RNArep_beta"/>
</dbReference>
<keyword evidence="6" id="KW-0693">Viral RNA replication</keyword>
<evidence type="ECO:0000256" key="5">
    <source>
        <dbReference type="ARBA" id="ARBA00022741"/>
    </source>
</evidence>
<evidence type="ECO:0000256" key="8">
    <source>
        <dbReference type="ARBA" id="ARBA00048744"/>
    </source>
</evidence>
<evidence type="ECO:0000256" key="3">
    <source>
        <dbReference type="ARBA" id="ARBA00022679"/>
    </source>
</evidence>
<gene>
    <name evidence="11" type="ORF">H3Bulk41324_000005</name>
</gene>
<dbReference type="GO" id="GO:0039694">
    <property type="term" value="P:viral RNA genome replication"/>
    <property type="evidence" value="ECO:0007669"/>
    <property type="project" value="InterPro"/>
</dbReference>
<evidence type="ECO:0000256" key="1">
    <source>
        <dbReference type="ARBA" id="ARBA00012494"/>
    </source>
</evidence>
<dbReference type="GO" id="GO:0000166">
    <property type="term" value="F:nucleotide binding"/>
    <property type="evidence" value="ECO:0007669"/>
    <property type="project" value="UniProtKB-KW"/>
</dbReference>
<dbReference type="EC" id="2.7.7.48" evidence="1"/>
<dbReference type="InterPro" id="IPR007096">
    <property type="entry name" value="RNA-dir_Rpol_cat_phage"/>
</dbReference>
<keyword evidence="3" id="KW-0808">Transferase</keyword>
<keyword evidence="9" id="KW-0460">Magnesium</keyword>
<evidence type="ECO:0000313" key="11">
    <source>
        <dbReference type="EMBL" id="QDH90663.1"/>
    </source>
</evidence>